<dbReference type="STRING" id="980251.GCA_001642875_04995"/>
<dbReference type="InterPro" id="IPR038725">
    <property type="entry name" value="YdaG_split_barrel_FMN-bd"/>
</dbReference>
<dbReference type="Gene3D" id="2.30.110.10">
    <property type="entry name" value="Electron Transport, Fmn-binding Protein, Chain A"/>
    <property type="match status" value="1"/>
</dbReference>
<organism evidence="2 3">
    <name type="scientific">Mariniblastus fucicola</name>
    <dbReference type="NCBI Taxonomy" id="980251"/>
    <lineage>
        <taxon>Bacteria</taxon>
        <taxon>Pseudomonadati</taxon>
        <taxon>Planctomycetota</taxon>
        <taxon>Planctomycetia</taxon>
        <taxon>Pirellulales</taxon>
        <taxon>Pirellulaceae</taxon>
        <taxon>Mariniblastus</taxon>
    </lineage>
</organism>
<dbReference type="InterPro" id="IPR052917">
    <property type="entry name" value="Stress-Dev_Protein"/>
</dbReference>
<dbReference type="SUPFAM" id="SSF50475">
    <property type="entry name" value="FMN-binding split barrel"/>
    <property type="match status" value="1"/>
</dbReference>
<dbReference type="Proteomes" id="UP000322214">
    <property type="component" value="Chromosome"/>
</dbReference>
<feature type="domain" description="General stress protein FMN-binding split barrel" evidence="1">
    <location>
        <begin position="3"/>
        <end position="152"/>
    </location>
</feature>
<dbReference type="OrthoDB" id="9795235at2"/>
<dbReference type="InterPro" id="IPR012349">
    <property type="entry name" value="Split_barrel_FMN-bd"/>
</dbReference>
<protein>
    <submittedName>
        <fullName evidence="2">General stress protein 26</fullName>
    </submittedName>
</protein>
<gene>
    <name evidence="2" type="primary">ydaG</name>
    <name evidence="2" type="ORF">MFFC18_48710</name>
</gene>
<dbReference type="RefSeq" id="WP_075082782.1">
    <property type="nucleotide sequence ID" value="NZ_CP042912.1"/>
</dbReference>
<proteinExistence type="predicted"/>
<reference evidence="2 3" key="1">
    <citation type="submission" date="2019-08" db="EMBL/GenBank/DDBJ databases">
        <title>Deep-cultivation of Planctomycetes and their phenomic and genomic characterization uncovers novel biology.</title>
        <authorList>
            <person name="Wiegand S."/>
            <person name="Jogler M."/>
            <person name="Boedeker C."/>
            <person name="Pinto D."/>
            <person name="Vollmers J."/>
            <person name="Rivas-Marin E."/>
            <person name="Kohn T."/>
            <person name="Peeters S.H."/>
            <person name="Heuer A."/>
            <person name="Rast P."/>
            <person name="Oberbeckmann S."/>
            <person name="Bunk B."/>
            <person name="Jeske O."/>
            <person name="Meyerdierks A."/>
            <person name="Storesund J.E."/>
            <person name="Kallscheuer N."/>
            <person name="Luecker S."/>
            <person name="Lage O.M."/>
            <person name="Pohl T."/>
            <person name="Merkel B.J."/>
            <person name="Hornburger P."/>
            <person name="Mueller R.-W."/>
            <person name="Bruemmer F."/>
            <person name="Labrenz M."/>
            <person name="Spormann A.M."/>
            <person name="Op den Camp H."/>
            <person name="Overmann J."/>
            <person name="Amann R."/>
            <person name="Jetten M.S.M."/>
            <person name="Mascher T."/>
            <person name="Medema M.H."/>
            <person name="Devos D.P."/>
            <person name="Kaster A.-K."/>
            <person name="Ovreas L."/>
            <person name="Rohde M."/>
            <person name="Galperin M.Y."/>
            <person name="Jogler C."/>
        </authorList>
    </citation>
    <scope>NUCLEOTIDE SEQUENCE [LARGE SCALE GENOMIC DNA]</scope>
    <source>
        <strain evidence="2 3">FC18</strain>
    </source>
</reference>
<evidence type="ECO:0000313" key="3">
    <source>
        <dbReference type="Proteomes" id="UP000322214"/>
    </source>
</evidence>
<dbReference type="KEGG" id="mff:MFFC18_48710"/>
<accession>A0A5B9PEW5</accession>
<keyword evidence="3" id="KW-1185">Reference proteome</keyword>
<dbReference type="PANTHER" id="PTHR34818:SF1">
    <property type="entry name" value="PROTEIN BLI-3"/>
    <property type="match status" value="1"/>
</dbReference>
<evidence type="ECO:0000313" key="2">
    <source>
        <dbReference type="EMBL" id="QEG24948.1"/>
    </source>
</evidence>
<evidence type="ECO:0000259" key="1">
    <source>
        <dbReference type="Pfam" id="PF16242"/>
    </source>
</evidence>
<sequence>MNDEQKKLTEILDNFENAMLITMGDGKLDNQPNGRPMRVAEVDDDGTVWFVTGRESSKVDEIASNSTVCITLQSGSQFVSMTGSAAEVDDRGKIDELWSEPWKVWFPEGKSDPSILLLKVTPKFGEFWDMGGLKRFRYIYEAGQAWFKGEQIDTDAIDGMNEKVEF</sequence>
<dbReference type="Pfam" id="PF16242">
    <property type="entry name" value="Pyrid_ox_like"/>
    <property type="match status" value="1"/>
</dbReference>
<name>A0A5B9PEW5_9BACT</name>
<dbReference type="EMBL" id="CP042912">
    <property type="protein sequence ID" value="QEG24948.1"/>
    <property type="molecule type" value="Genomic_DNA"/>
</dbReference>
<dbReference type="AlphaFoldDB" id="A0A5B9PEW5"/>
<dbReference type="PANTHER" id="PTHR34818">
    <property type="entry name" value="PROTEIN BLI-3"/>
    <property type="match status" value="1"/>
</dbReference>